<sequence length="544" mass="61025">MHRCLELNEVLQRIARSLGFDPLLKEPLPKRLLNMALTCRAFRGPALDELWRELKDIAVLLRLFSKHRVGRRHGRLVMISPPTEAEWAIFEAYARRVRIIDVKANSVDWHSVMKFHPNKQLFPNLSQIGCFCDDMTRYLPILTQSPVKRLSFSFRTMQNASALAGCVSTCAKTLNALTFIPDPNTCDDEVAESLLIADMFGPLRFLTTVVIGTPHSKTLDCLGALSYLRTLELHVFPIASHYNTEPLPFPVLVEVTINFSSSQSLDAIARLLGRVDGPKLQGIHVLPTQKIPRRNSEQLMDCSGVNEVISQVGKFAELSLLEFDTVEEVWDVPEGGRTLLQHLLPLRRMAQLHLSRIEFRLEVSDLKDIVEAWPNLWSLHLGERVAHNPSRPPPTTQLEDLLILADRCPRLNTIGLLVAVDPERTYDEQRPPFGQSKSGASALCLGPLEKGDYYGAAAFLASVFPRGEVVGQWDLDESDSWSEVSYHGDDRGPGSALDNLYETIKIITGQMARVGLHHDNSCEDCEYCSLLSDDEDVLLDDLSD</sequence>
<accession>A0A9P3FZP6</accession>
<organism evidence="1 2">
    <name type="scientific">Phanerochaete sordida</name>
    <dbReference type="NCBI Taxonomy" id="48140"/>
    <lineage>
        <taxon>Eukaryota</taxon>
        <taxon>Fungi</taxon>
        <taxon>Dikarya</taxon>
        <taxon>Basidiomycota</taxon>
        <taxon>Agaricomycotina</taxon>
        <taxon>Agaricomycetes</taxon>
        <taxon>Polyporales</taxon>
        <taxon>Phanerochaetaceae</taxon>
        <taxon>Phanerochaete</taxon>
    </lineage>
</organism>
<evidence type="ECO:0000313" key="1">
    <source>
        <dbReference type="EMBL" id="GJE85084.1"/>
    </source>
</evidence>
<comment type="caution">
    <text evidence="1">The sequence shown here is derived from an EMBL/GenBank/DDBJ whole genome shotgun (WGS) entry which is preliminary data.</text>
</comment>
<reference evidence="1 2" key="1">
    <citation type="submission" date="2021-08" db="EMBL/GenBank/DDBJ databases">
        <title>Draft Genome Sequence of Phanerochaete sordida strain YK-624.</title>
        <authorList>
            <person name="Mori T."/>
            <person name="Dohra H."/>
            <person name="Suzuki T."/>
            <person name="Kawagishi H."/>
            <person name="Hirai H."/>
        </authorList>
    </citation>
    <scope>NUCLEOTIDE SEQUENCE [LARGE SCALE GENOMIC DNA]</scope>
    <source>
        <strain evidence="1 2">YK-624</strain>
    </source>
</reference>
<evidence type="ECO:0000313" key="2">
    <source>
        <dbReference type="Proteomes" id="UP000703269"/>
    </source>
</evidence>
<protein>
    <recommendedName>
        <fullName evidence="3">F-box domain-containing protein</fullName>
    </recommendedName>
</protein>
<name>A0A9P3FZP6_9APHY</name>
<proteinExistence type="predicted"/>
<keyword evidence="2" id="KW-1185">Reference proteome</keyword>
<dbReference type="EMBL" id="BPQB01000002">
    <property type="protein sequence ID" value="GJE85084.1"/>
    <property type="molecule type" value="Genomic_DNA"/>
</dbReference>
<dbReference type="Proteomes" id="UP000703269">
    <property type="component" value="Unassembled WGS sequence"/>
</dbReference>
<gene>
    <name evidence="1" type="ORF">PsYK624_011610</name>
</gene>
<dbReference type="OrthoDB" id="3255541at2759"/>
<dbReference type="AlphaFoldDB" id="A0A9P3FZP6"/>
<evidence type="ECO:0008006" key="3">
    <source>
        <dbReference type="Google" id="ProtNLM"/>
    </source>
</evidence>